<reference evidence="6" key="1">
    <citation type="journal article" date="2019" name="Int. J. Syst. Evol. Microbiol.">
        <title>The Global Catalogue of Microorganisms (GCM) 10K type strain sequencing project: providing services to taxonomists for standard genome sequencing and annotation.</title>
        <authorList>
            <consortium name="The Broad Institute Genomics Platform"/>
            <consortium name="The Broad Institute Genome Sequencing Center for Infectious Disease"/>
            <person name="Wu L."/>
            <person name="Ma J."/>
        </authorList>
    </citation>
    <scope>NUCLEOTIDE SEQUENCE [LARGE SCALE GENOMIC DNA]</scope>
    <source>
        <strain evidence="6">JCM 17705</strain>
    </source>
</reference>
<dbReference type="PANTHER" id="PTHR43434">
    <property type="entry name" value="PHOSPHOGLYCOLATE PHOSPHATASE"/>
    <property type="match status" value="1"/>
</dbReference>
<comment type="caution">
    <text evidence="5">The sequence shown here is derived from an EMBL/GenBank/DDBJ whole genome shotgun (WGS) entry which is preliminary data.</text>
</comment>
<evidence type="ECO:0000256" key="4">
    <source>
        <dbReference type="ARBA" id="ARBA00013078"/>
    </source>
</evidence>
<evidence type="ECO:0000256" key="1">
    <source>
        <dbReference type="ARBA" id="ARBA00000830"/>
    </source>
</evidence>
<dbReference type="PANTHER" id="PTHR43434:SF1">
    <property type="entry name" value="PHOSPHOGLYCOLATE PHOSPHATASE"/>
    <property type="match status" value="1"/>
</dbReference>
<dbReference type="Pfam" id="PF13419">
    <property type="entry name" value="HAD_2"/>
    <property type="match status" value="1"/>
</dbReference>
<proteinExistence type="inferred from homology"/>
<dbReference type="SFLD" id="SFLDG01129">
    <property type="entry name" value="C1.5:_HAD__Beta-PGM__Phosphata"/>
    <property type="match status" value="1"/>
</dbReference>
<comment type="pathway">
    <text evidence="2">Organic acid metabolism; glycolate biosynthesis; glycolate from 2-phosphoglycolate: step 1/1.</text>
</comment>
<gene>
    <name evidence="5" type="ORF">GCM10023149_17840</name>
</gene>
<dbReference type="InterPro" id="IPR006439">
    <property type="entry name" value="HAD-SF_hydro_IA"/>
</dbReference>
<protein>
    <recommendedName>
        <fullName evidence="4">phosphoglycolate phosphatase</fullName>
        <ecNumber evidence="4">3.1.3.18</ecNumber>
    </recommendedName>
</protein>
<dbReference type="NCBIfam" id="TIGR01549">
    <property type="entry name" value="HAD-SF-IA-v1"/>
    <property type="match status" value="1"/>
</dbReference>
<dbReference type="EC" id="3.1.3.18" evidence="4"/>
<dbReference type="Gene3D" id="1.10.150.240">
    <property type="entry name" value="Putative phosphatase, domain 2"/>
    <property type="match status" value="1"/>
</dbReference>
<dbReference type="InterPro" id="IPR041492">
    <property type="entry name" value="HAD_2"/>
</dbReference>
<evidence type="ECO:0000256" key="3">
    <source>
        <dbReference type="ARBA" id="ARBA00006171"/>
    </source>
</evidence>
<keyword evidence="6" id="KW-1185">Reference proteome</keyword>
<organism evidence="5 6">
    <name type="scientific">Mucilaginibacter gynuensis</name>
    <dbReference type="NCBI Taxonomy" id="1302236"/>
    <lineage>
        <taxon>Bacteria</taxon>
        <taxon>Pseudomonadati</taxon>
        <taxon>Bacteroidota</taxon>
        <taxon>Sphingobacteriia</taxon>
        <taxon>Sphingobacteriales</taxon>
        <taxon>Sphingobacteriaceae</taxon>
        <taxon>Mucilaginibacter</taxon>
    </lineage>
</organism>
<dbReference type="InterPro" id="IPR050155">
    <property type="entry name" value="HAD-like_hydrolase_sf"/>
</dbReference>
<dbReference type="EMBL" id="BAABFT010000003">
    <property type="protein sequence ID" value="GAA4319243.1"/>
    <property type="molecule type" value="Genomic_DNA"/>
</dbReference>
<dbReference type="Gene3D" id="3.40.50.1000">
    <property type="entry name" value="HAD superfamily/HAD-like"/>
    <property type="match status" value="1"/>
</dbReference>
<dbReference type="InterPro" id="IPR036412">
    <property type="entry name" value="HAD-like_sf"/>
</dbReference>
<dbReference type="Proteomes" id="UP001500582">
    <property type="component" value="Unassembled WGS sequence"/>
</dbReference>
<accession>A0ABP8G7X5</accession>
<name>A0ABP8G7X5_9SPHI</name>
<comment type="similarity">
    <text evidence="3">Belongs to the HAD-like hydrolase superfamily. CbbY/CbbZ/Gph/YieH family.</text>
</comment>
<evidence type="ECO:0000313" key="5">
    <source>
        <dbReference type="EMBL" id="GAA4319243.1"/>
    </source>
</evidence>
<dbReference type="InterPro" id="IPR023198">
    <property type="entry name" value="PGP-like_dom2"/>
</dbReference>
<comment type="catalytic activity">
    <reaction evidence="1">
        <text>2-phosphoglycolate + H2O = glycolate + phosphate</text>
        <dbReference type="Rhea" id="RHEA:14369"/>
        <dbReference type="ChEBI" id="CHEBI:15377"/>
        <dbReference type="ChEBI" id="CHEBI:29805"/>
        <dbReference type="ChEBI" id="CHEBI:43474"/>
        <dbReference type="ChEBI" id="CHEBI:58033"/>
        <dbReference type="EC" id="3.1.3.18"/>
    </reaction>
</comment>
<dbReference type="SUPFAM" id="SSF56784">
    <property type="entry name" value="HAD-like"/>
    <property type="match status" value="1"/>
</dbReference>
<dbReference type="SFLD" id="SFLDS00003">
    <property type="entry name" value="Haloacid_Dehalogenase"/>
    <property type="match status" value="1"/>
</dbReference>
<evidence type="ECO:0000256" key="2">
    <source>
        <dbReference type="ARBA" id="ARBA00004818"/>
    </source>
</evidence>
<dbReference type="InterPro" id="IPR023214">
    <property type="entry name" value="HAD_sf"/>
</dbReference>
<evidence type="ECO:0000313" key="6">
    <source>
        <dbReference type="Proteomes" id="UP001500582"/>
    </source>
</evidence>
<sequence>MISKIKGVIFDLDGTIANTLPLCIAAFRKSVEPLAGKALSDEEIVATFGPSEEGTIKALVPQHYDKGVADYLLHYEEMHGLCAGPFEGVVELIASLKERGVKVAMVTGKGKYSTDISLKQFDMLNDFEIIETGAPEGPRKVQGIEIVLNAWKELNKENIIYVGDAPSDIHASRTAGIPVVAAAWAETGEPEQLIPLQPDEIFYTIKDFSNWVGGKI</sequence>